<protein>
    <submittedName>
        <fullName evidence="2">Uncharacterized protein</fullName>
    </submittedName>
</protein>
<gene>
    <name evidence="2" type="ORF">CVS47_00281</name>
</gene>
<feature type="transmembrane region" description="Helical" evidence="1">
    <location>
        <begin position="84"/>
        <end position="103"/>
    </location>
</feature>
<dbReference type="KEGG" id="mlv:CVS47_00281"/>
<name>A0A3Q9IW39_9MICO</name>
<feature type="transmembrane region" description="Helical" evidence="1">
    <location>
        <begin position="12"/>
        <end position="36"/>
    </location>
</feature>
<dbReference type="Proteomes" id="UP000276888">
    <property type="component" value="Chromosome"/>
</dbReference>
<keyword evidence="1" id="KW-0812">Transmembrane</keyword>
<feature type="transmembrane region" description="Helical" evidence="1">
    <location>
        <begin position="109"/>
        <end position="128"/>
    </location>
</feature>
<dbReference type="OrthoDB" id="3831145at2"/>
<keyword evidence="1" id="KW-1133">Transmembrane helix</keyword>
<accession>A0A3Q9IW39</accession>
<feature type="transmembrane region" description="Helical" evidence="1">
    <location>
        <begin position="56"/>
        <end position="77"/>
    </location>
</feature>
<keyword evidence="1" id="KW-0472">Membrane</keyword>
<sequence>MTDPKMPARPTTVTASFFTWLLATALGVVTAVFSFISAGNVVAEGDATTTANFFGITYVFAGLLVLVLSIIQAVVVWRLRAGRNWARVTLTILAVLQIVNAIFSLGLSAALGGIGIALIVIASVLMWLPSANEFFGRRTTVAP</sequence>
<evidence type="ECO:0000313" key="2">
    <source>
        <dbReference type="EMBL" id="AZS35686.1"/>
    </source>
</evidence>
<dbReference type="RefSeq" id="WP_127094477.1">
    <property type="nucleotide sequence ID" value="NZ_CP031423.1"/>
</dbReference>
<reference evidence="2 3" key="1">
    <citation type="submission" date="2018-08" db="EMBL/GenBank/DDBJ databases">
        <title>Microbacterium lemovicicum sp. nov., a bacterium isolated from a natural uranium-rich soil.</title>
        <authorList>
            <person name="ORTET P."/>
        </authorList>
    </citation>
    <scope>NUCLEOTIDE SEQUENCE [LARGE SCALE GENOMIC DNA]</scope>
    <source>
        <strain evidence="2 3">Viu22</strain>
    </source>
</reference>
<dbReference type="AlphaFoldDB" id="A0A3Q9IW39"/>
<proteinExistence type="predicted"/>
<evidence type="ECO:0000313" key="3">
    <source>
        <dbReference type="Proteomes" id="UP000276888"/>
    </source>
</evidence>
<keyword evidence="3" id="KW-1185">Reference proteome</keyword>
<evidence type="ECO:0000256" key="1">
    <source>
        <dbReference type="SAM" id="Phobius"/>
    </source>
</evidence>
<dbReference type="EMBL" id="CP031423">
    <property type="protein sequence ID" value="AZS35686.1"/>
    <property type="molecule type" value="Genomic_DNA"/>
</dbReference>
<organism evidence="2 3">
    <name type="scientific">Microbacterium lemovicicum</name>
    <dbReference type="NCBI Taxonomy" id="1072463"/>
    <lineage>
        <taxon>Bacteria</taxon>
        <taxon>Bacillati</taxon>
        <taxon>Actinomycetota</taxon>
        <taxon>Actinomycetes</taxon>
        <taxon>Micrococcales</taxon>
        <taxon>Microbacteriaceae</taxon>
        <taxon>Microbacterium</taxon>
    </lineage>
</organism>